<evidence type="ECO:0000256" key="4">
    <source>
        <dbReference type="ARBA" id="ARBA00022989"/>
    </source>
</evidence>
<dbReference type="EMBL" id="DRXW01000049">
    <property type="protein sequence ID" value="HHR33454.1"/>
    <property type="molecule type" value="Genomic_DNA"/>
</dbReference>
<evidence type="ECO:0000256" key="3">
    <source>
        <dbReference type="ARBA" id="ARBA00022692"/>
    </source>
</evidence>
<reference evidence="7" key="1">
    <citation type="journal article" date="2020" name="mSystems">
        <title>Genome- and Community-Level Interaction Insights into Carbon Utilization and Element Cycling Functions of Hydrothermarchaeota in Hydrothermal Sediment.</title>
        <authorList>
            <person name="Zhou Z."/>
            <person name="Liu Y."/>
            <person name="Xu W."/>
            <person name="Pan J."/>
            <person name="Luo Z.H."/>
            <person name="Li M."/>
        </authorList>
    </citation>
    <scope>NUCLEOTIDE SEQUENCE [LARGE SCALE GENOMIC DNA]</scope>
    <source>
        <strain evidence="7">SpSt-1088</strain>
    </source>
</reference>
<evidence type="ECO:0000256" key="5">
    <source>
        <dbReference type="ARBA" id="ARBA00023136"/>
    </source>
</evidence>
<dbReference type="Pfam" id="PF03739">
    <property type="entry name" value="LptF_LptG"/>
    <property type="match status" value="1"/>
</dbReference>
<feature type="transmembrane region" description="Helical" evidence="6">
    <location>
        <begin position="12"/>
        <end position="33"/>
    </location>
</feature>
<dbReference type="InterPro" id="IPR005495">
    <property type="entry name" value="LptG/LptF_permease"/>
</dbReference>
<feature type="transmembrane region" description="Helical" evidence="6">
    <location>
        <begin position="334"/>
        <end position="355"/>
    </location>
</feature>
<protein>
    <submittedName>
        <fullName evidence="7">YjgP/YjgQ family permease</fullName>
    </submittedName>
</protein>
<evidence type="ECO:0000256" key="2">
    <source>
        <dbReference type="ARBA" id="ARBA00022475"/>
    </source>
</evidence>
<dbReference type="PANTHER" id="PTHR33529:SF6">
    <property type="entry name" value="YJGP_YJGQ FAMILY PERMEASE"/>
    <property type="match status" value="1"/>
</dbReference>
<dbReference type="AlphaFoldDB" id="A0A7C5Y8R0"/>
<feature type="transmembrane region" description="Helical" evidence="6">
    <location>
        <begin position="303"/>
        <end position="322"/>
    </location>
</feature>
<keyword evidence="4 6" id="KW-1133">Transmembrane helix</keyword>
<comment type="caution">
    <text evidence="7">The sequence shown here is derived from an EMBL/GenBank/DDBJ whole genome shotgun (WGS) entry which is preliminary data.</text>
</comment>
<feature type="transmembrane region" description="Helical" evidence="6">
    <location>
        <begin position="276"/>
        <end position="296"/>
    </location>
</feature>
<name>A0A7C5Y8R0_9BACT</name>
<organism evidence="7">
    <name type="scientific">Fervidobacterium nodosum</name>
    <dbReference type="NCBI Taxonomy" id="2424"/>
    <lineage>
        <taxon>Bacteria</taxon>
        <taxon>Thermotogati</taxon>
        <taxon>Thermotogota</taxon>
        <taxon>Thermotogae</taxon>
        <taxon>Thermotogales</taxon>
        <taxon>Fervidobacteriaceae</taxon>
        <taxon>Fervidobacterium</taxon>
    </lineage>
</organism>
<proteinExistence type="predicted"/>
<dbReference type="GO" id="GO:0043190">
    <property type="term" value="C:ATP-binding cassette (ABC) transporter complex"/>
    <property type="evidence" value="ECO:0007669"/>
    <property type="project" value="TreeGrafter"/>
</dbReference>
<keyword evidence="5 6" id="KW-0472">Membrane</keyword>
<dbReference type="GO" id="GO:0015920">
    <property type="term" value="P:lipopolysaccharide transport"/>
    <property type="evidence" value="ECO:0007669"/>
    <property type="project" value="TreeGrafter"/>
</dbReference>
<feature type="transmembrane region" description="Helical" evidence="6">
    <location>
        <begin position="99"/>
        <end position="118"/>
    </location>
</feature>
<gene>
    <name evidence="7" type="ORF">ENM46_00730</name>
</gene>
<dbReference type="PANTHER" id="PTHR33529">
    <property type="entry name" value="SLR0882 PROTEIN-RELATED"/>
    <property type="match status" value="1"/>
</dbReference>
<evidence type="ECO:0000256" key="1">
    <source>
        <dbReference type="ARBA" id="ARBA00004651"/>
    </source>
</evidence>
<feature type="transmembrane region" description="Helical" evidence="6">
    <location>
        <begin position="53"/>
        <end position="78"/>
    </location>
</feature>
<keyword evidence="3 6" id="KW-0812">Transmembrane</keyword>
<comment type="subcellular location">
    <subcellularLocation>
        <location evidence="1">Cell membrane</location>
        <topology evidence="1">Multi-pass membrane protein</topology>
    </subcellularLocation>
</comment>
<evidence type="ECO:0000256" key="6">
    <source>
        <dbReference type="SAM" id="Phobius"/>
    </source>
</evidence>
<accession>A0A7C5Y8R0</accession>
<keyword evidence="2" id="KW-1003">Cell membrane</keyword>
<evidence type="ECO:0000313" key="7">
    <source>
        <dbReference type="EMBL" id="HHR33454.1"/>
    </source>
</evidence>
<sequence length="1109" mass="127623">MRTLTKYVIKQSLKPFLMGLGGFIVFVSVEWLYQISDYIIRNRVGFDKLLIFVMYNIPYFTFLGIPVGVLFAIFWVISDMYSSREITALLVHGISAKRLVTPFVILSVILGFFSWLLGDYVVPMANYKSTQILNQYIFQTPESVIKTNMLVELEKDVYFYVKEHNKQKGELYDVVLFRNEEGNEQILTAKKVIKKKDGWFLVDGSMYVVEIETGFLRLDMQFKEMKLDVAGEIEEMLRAYKTTRDKTSKELREQLETYKKLGINTANLIVELNQRYANALGALVIVLIGLPVSLLFGFTSRSWSVILTFLIVVLYQGSGAWLSGMGKEGLMDPILATWLPNIIFASVGFIMYILIDTPIAYKVREFLSRLFVIILISLAFIYGTSSIGFSNAVQAKSTEAYFSMDSVVLKGEVSLIWDKYKIVCDEASVKIVDGVVKVLEAFGNVKFYDQDKLYISKKIRYEFETEKAVIVNAKAVYNYDYKGKKVPIYVYGSEIEYDSETSSGIIHSSYLTTCSFEEPHYMIFSSQVYVMENKYIIAENSFLVILGIPIFPYPLYITTLEGVPPYAFSVVFGNTISVVQTFNFAVNDWSVKLDIGTTGKSVEAIDSKQKTNKMIYDETKDYIEFSLSPFTYKYSKGTIYYKLDGQVYIEGNYFNNNNFFHKIGVNVQNQNVYVKPYILYDGRLTDTIVYLNGVLRNIAFEICDDNTFKINSIENVIKLQTDGYLTSLDKTWDNYYQTSYNLGLSSKKLSYSLSINGNVYTSSENRNINYIYQIPWNWKEGPFSIDFNYTFLIKDIMNYASNSKKESLSASDNYTLTGVYNLGPFKISSRWEQIYNFIDEPSSNNKNNLRVLAEVNSPNLTLSIARTFDLINNRLLPDTLTLRYKQLFGDVEFTNSISLNYDNVASKLGNENITFGVNYKPLNAEYTLQFTIQPGKPLENYIHTIKYGNLSVTAYQQNDFIRNAVATGSLDLFGYKTTIRGNYIQPTKTSEPNWNLSYTMEKKDEKYVLSYNLDGKKTYKFETTLKTFDPEFKLGLVFNPEKTTVDYLSLNLDKSLHCWRLNFGIDFTNRSSNILDNIDKIYFKFYLTDMPDRFFQIDPKNGQFEFSGM</sequence>
<feature type="transmembrane region" description="Helical" evidence="6">
    <location>
        <begin position="367"/>
        <end position="389"/>
    </location>
</feature>